<comment type="caution">
    <text evidence="2">The sequence shown here is derived from an EMBL/GenBank/DDBJ whole genome shotgun (WGS) entry which is preliminary data.</text>
</comment>
<sequence>MWKDGTKIIGARYYNSENWYFETNFKSLETRRDTEPILLQYQQGGRCKGQTTLVRLKELQEAEFHMQGLRCTKSASHLDVLLHIFWWNPVASFLVGETWKDIMAASIVSFSSRGSNPISPDILKIIIKTTVQDLFFLWLSLRTCIEIYYLGDAQPDLTTPGVDILASWSPVSPPSIYWGTPGV</sequence>
<dbReference type="Proteomes" id="UP000467840">
    <property type="component" value="Chromosome 1"/>
</dbReference>
<dbReference type="GO" id="GO:0006508">
    <property type="term" value="P:proteolysis"/>
    <property type="evidence" value="ECO:0007669"/>
    <property type="project" value="InterPro"/>
</dbReference>
<protein>
    <submittedName>
        <fullName evidence="2">Uncharacterized protein</fullName>
    </submittedName>
</protein>
<gene>
    <name evidence="1" type="ORF">GH714_005502</name>
    <name evidence="2" type="ORF">GH714_005572</name>
</gene>
<dbReference type="EMBL" id="JAAGAX010000011">
    <property type="protein sequence ID" value="KAF2297924.1"/>
    <property type="molecule type" value="Genomic_DNA"/>
</dbReference>
<dbReference type="GO" id="GO:0004252">
    <property type="term" value="F:serine-type endopeptidase activity"/>
    <property type="evidence" value="ECO:0007669"/>
    <property type="project" value="InterPro"/>
</dbReference>
<reference evidence="2 3" key="1">
    <citation type="journal article" date="2020" name="Mol. Plant">
        <title>The Chromosome-Based Rubber Tree Genome Provides New Insights into Spurge Genome Evolution and Rubber Biosynthesis.</title>
        <authorList>
            <person name="Liu J."/>
            <person name="Shi C."/>
            <person name="Shi C.C."/>
            <person name="Li W."/>
            <person name="Zhang Q.J."/>
            <person name="Zhang Y."/>
            <person name="Li K."/>
            <person name="Lu H.F."/>
            <person name="Shi C."/>
            <person name="Zhu S.T."/>
            <person name="Xiao Z.Y."/>
            <person name="Nan H."/>
            <person name="Yue Y."/>
            <person name="Zhu X.G."/>
            <person name="Wu Y."/>
            <person name="Hong X.N."/>
            <person name="Fan G.Y."/>
            <person name="Tong Y."/>
            <person name="Zhang D."/>
            <person name="Mao C.L."/>
            <person name="Liu Y.L."/>
            <person name="Hao S.J."/>
            <person name="Liu W.Q."/>
            <person name="Lv M.Q."/>
            <person name="Zhang H.B."/>
            <person name="Liu Y."/>
            <person name="Hu-Tang G.R."/>
            <person name="Wang J.P."/>
            <person name="Wang J.H."/>
            <person name="Sun Y.H."/>
            <person name="Ni S.B."/>
            <person name="Chen W.B."/>
            <person name="Zhang X.C."/>
            <person name="Jiao Y.N."/>
            <person name="Eichler E.E."/>
            <person name="Li G.H."/>
            <person name="Liu X."/>
            <person name="Gao L.Z."/>
        </authorList>
    </citation>
    <scope>NUCLEOTIDE SEQUENCE [LARGE SCALE GENOMIC DNA]</scope>
    <source>
        <strain evidence="3">cv. GT1</strain>
        <tissue evidence="2">Leaf</tissue>
    </source>
</reference>
<dbReference type="Gene3D" id="3.40.50.200">
    <property type="entry name" value="Peptidase S8/S53 domain"/>
    <property type="match status" value="1"/>
</dbReference>
<evidence type="ECO:0000313" key="2">
    <source>
        <dbReference type="EMBL" id="KAF2297929.1"/>
    </source>
</evidence>
<organism evidence="2 3">
    <name type="scientific">Hevea brasiliensis</name>
    <name type="common">Para rubber tree</name>
    <name type="synonym">Siphonia brasiliensis</name>
    <dbReference type="NCBI Taxonomy" id="3981"/>
    <lineage>
        <taxon>Eukaryota</taxon>
        <taxon>Viridiplantae</taxon>
        <taxon>Streptophyta</taxon>
        <taxon>Embryophyta</taxon>
        <taxon>Tracheophyta</taxon>
        <taxon>Spermatophyta</taxon>
        <taxon>Magnoliopsida</taxon>
        <taxon>eudicotyledons</taxon>
        <taxon>Gunneridae</taxon>
        <taxon>Pentapetalae</taxon>
        <taxon>rosids</taxon>
        <taxon>fabids</taxon>
        <taxon>Malpighiales</taxon>
        <taxon>Euphorbiaceae</taxon>
        <taxon>Crotonoideae</taxon>
        <taxon>Micrandreae</taxon>
        <taxon>Hevea</taxon>
    </lineage>
</organism>
<dbReference type="EMBL" id="JAAGAX010000011">
    <property type="protein sequence ID" value="KAF2297929.1"/>
    <property type="molecule type" value="Genomic_DNA"/>
</dbReference>
<evidence type="ECO:0000313" key="3">
    <source>
        <dbReference type="Proteomes" id="UP000467840"/>
    </source>
</evidence>
<dbReference type="Gene3D" id="3.50.30.30">
    <property type="match status" value="1"/>
</dbReference>
<evidence type="ECO:0000313" key="1">
    <source>
        <dbReference type="EMBL" id="KAF2297924.1"/>
    </source>
</evidence>
<keyword evidence="3" id="KW-1185">Reference proteome</keyword>
<dbReference type="InterPro" id="IPR036852">
    <property type="entry name" value="Peptidase_S8/S53_dom_sf"/>
</dbReference>
<proteinExistence type="predicted"/>
<name>A0A6A6LE52_HEVBR</name>
<dbReference type="AlphaFoldDB" id="A0A6A6LE52"/>
<accession>A0A6A6LE52</accession>